<organism evidence="3 4">
    <name type="scientific">Acinetobacter tandoii DSM 14970 = CIP 107469</name>
    <dbReference type="NCBI Taxonomy" id="1120927"/>
    <lineage>
        <taxon>Bacteria</taxon>
        <taxon>Pseudomonadati</taxon>
        <taxon>Pseudomonadota</taxon>
        <taxon>Gammaproteobacteria</taxon>
        <taxon>Moraxellales</taxon>
        <taxon>Moraxellaceae</taxon>
        <taxon>Acinetobacter</taxon>
    </lineage>
</organism>
<dbReference type="AlphaFoldDB" id="R9AJQ0"/>
<dbReference type="InterPro" id="IPR000983">
    <property type="entry name" value="Bac_GSPG_pilin"/>
</dbReference>
<dbReference type="InterPro" id="IPR045584">
    <property type="entry name" value="Pilin-like"/>
</dbReference>
<dbReference type="PANTHER" id="PTHR30093:SF47">
    <property type="entry name" value="TYPE IV PILUS NON-CORE MINOR PILIN PILE"/>
    <property type="match status" value="1"/>
</dbReference>
<dbReference type="PRINTS" id="PR00813">
    <property type="entry name" value="BCTERIALGSPG"/>
</dbReference>
<dbReference type="Gene3D" id="3.30.700.10">
    <property type="entry name" value="Glycoprotein, Type 4 Pilin"/>
    <property type="match status" value="1"/>
</dbReference>
<gene>
    <name evidence="3" type="ORF">I593_03702</name>
</gene>
<evidence type="ECO:0000256" key="2">
    <source>
        <dbReference type="SAM" id="Phobius"/>
    </source>
</evidence>
<feature type="transmembrane region" description="Helical" evidence="2">
    <location>
        <begin position="26"/>
        <end position="46"/>
    </location>
</feature>
<evidence type="ECO:0000313" key="3">
    <source>
        <dbReference type="EMBL" id="EOR02434.1"/>
    </source>
</evidence>
<name>R9AJQ0_9GAMM</name>
<dbReference type="InterPro" id="IPR031982">
    <property type="entry name" value="PilE-like"/>
</dbReference>
<dbReference type="GO" id="GO:0015627">
    <property type="term" value="C:type II protein secretion system complex"/>
    <property type="evidence" value="ECO:0007669"/>
    <property type="project" value="InterPro"/>
</dbReference>
<keyword evidence="4" id="KW-1185">Reference proteome</keyword>
<dbReference type="GO" id="GO:0043683">
    <property type="term" value="P:type IV pilus assembly"/>
    <property type="evidence" value="ECO:0007669"/>
    <property type="project" value="InterPro"/>
</dbReference>
<dbReference type="SUPFAM" id="SSF54523">
    <property type="entry name" value="Pili subunits"/>
    <property type="match status" value="1"/>
</dbReference>
<dbReference type="eggNOG" id="COG4968">
    <property type="taxonomic scope" value="Bacteria"/>
</dbReference>
<keyword evidence="1" id="KW-0488">Methylation</keyword>
<accession>R9AJQ0</accession>
<dbReference type="Proteomes" id="UP000016201">
    <property type="component" value="Unassembled WGS sequence"/>
</dbReference>
<keyword evidence="2" id="KW-0472">Membrane</keyword>
<evidence type="ECO:0000313" key="4">
    <source>
        <dbReference type="Proteomes" id="UP000016201"/>
    </source>
</evidence>
<dbReference type="Pfam" id="PF07963">
    <property type="entry name" value="N_methyl"/>
    <property type="match status" value="1"/>
</dbReference>
<dbReference type="InterPro" id="IPR012902">
    <property type="entry name" value="N_methyl_site"/>
</dbReference>
<comment type="caution">
    <text evidence="3">The sequence shown here is derived from an EMBL/GenBank/DDBJ whole genome shotgun (WGS) entry which is preliminary data.</text>
</comment>
<dbReference type="GO" id="GO:0015628">
    <property type="term" value="P:protein secretion by the type II secretion system"/>
    <property type="evidence" value="ECO:0007669"/>
    <property type="project" value="InterPro"/>
</dbReference>
<proteinExistence type="predicted"/>
<dbReference type="RefSeq" id="WP_016168680.1">
    <property type="nucleotide sequence ID" value="NZ_JHZG01000003.1"/>
</dbReference>
<keyword evidence="2" id="KW-0812">Transmembrane</keyword>
<dbReference type="PROSITE" id="PS00409">
    <property type="entry name" value="PROKAR_NTER_METHYL"/>
    <property type="match status" value="1"/>
</dbReference>
<dbReference type="Pfam" id="PF16732">
    <property type="entry name" value="ComP_DUS"/>
    <property type="match status" value="1"/>
</dbReference>
<protein>
    <submittedName>
        <fullName evidence="3">Type IV pilus assembly protein PilE</fullName>
    </submittedName>
</protein>
<dbReference type="PANTHER" id="PTHR30093">
    <property type="entry name" value="GENERAL SECRETION PATHWAY PROTEIN G"/>
    <property type="match status" value="1"/>
</dbReference>
<keyword evidence="2" id="KW-1133">Transmembrane helix</keyword>
<dbReference type="OrthoDB" id="6713246at2"/>
<reference evidence="3 4" key="1">
    <citation type="submission" date="2013-03" db="EMBL/GenBank/DDBJ databases">
        <title>The Genome Sequence of Acinetobacter tandoii CIP 107469.</title>
        <authorList>
            <consortium name="The Broad Institute Genome Sequencing Platform"/>
            <consortium name="The Broad Institute Genome Sequencing Center for Infectious Disease"/>
            <person name="Cerqueira G."/>
            <person name="Feldgarden M."/>
            <person name="Courvalin P."/>
            <person name="Perichon B."/>
            <person name="Grillot-Courvalin C."/>
            <person name="Clermont D."/>
            <person name="Rocha E."/>
            <person name="Yoon E.-J."/>
            <person name="Nemec A."/>
            <person name="Walker B."/>
            <person name="Young S.K."/>
            <person name="Zeng Q."/>
            <person name="Gargeya S."/>
            <person name="Fitzgerald M."/>
            <person name="Haas B."/>
            <person name="Abouelleil A."/>
            <person name="Alvarado L."/>
            <person name="Arachchi H.M."/>
            <person name="Berlin A.M."/>
            <person name="Chapman S.B."/>
            <person name="Dewar J."/>
            <person name="Goldberg J."/>
            <person name="Griggs A."/>
            <person name="Gujja S."/>
            <person name="Hansen M."/>
            <person name="Howarth C."/>
            <person name="Imamovic A."/>
            <person name="Larimer J."/>
            <person name="McCowan C."/>
            <person name="Murphy C."/>
            <person name="Neiman D."/>
            <person name="Pearson M."/>
            <person name="Priest M."/>
            <person name="Roberts A."/>
            <person name="Saif S."/>
            <person name="Shea T."/>
            <person name="Sisk P."/>
            <person name="Sykes S."/>
            <person name="Wortman J."/>
            <person name="Nusbaum C."/>
            <person name="Birren B."/>
        </authorList>
    </citation>
    <scope>NUCLEOTIDE SEQUENCE [LARGE SCALE GENOMIC DNA]</scope>
    <source>
        <strain evidence="3 4">CIP 107469</strain>
    </source>
</reference>
<evidence type="ECO:0000256" key="1">
    <source>
        <dbReference type="ARBA" id="ARBA00022481"/>
    </source>
</evidence>
<dbReference type="PATRIC" id="fig|1120927.3.peg.3602"/>
<sequence>MGAINNNKIPKLHAVWRNLGRRPQGFTLIELMLVVVIVAIFAAIAIPSYLNYVRRADAGLAQQELQKIAEQLERHKSRNFSYRGFDPNFIYGVTGAMNSVTLPRGATSSGIKYTITIRDGDDPTKLLTDTTASPAIRARRWVMMAESTDVNNYSYLLSSTGVRCKNKTKANLEYQNSTTKDASCGSSATGSESW</sequence>
<dbReference type="NCBIfam" id="TIGR02532">
    <property type="entry name" value="IV_pilin_GFxxxE"/>
    <property type="match status" value="1"/>
</dbReference>
<dbReference type="EMBL" id="AQFM01000048">
    <property type="protein sequence ID" value="EOR02434.1"/>
    <property type="molecule type" value="Genomic_DNA"/>
</dbReference>